<dbReference type="InterPro" id="IPR008972">
    <property type="entry name" value="Cupredoxin"/>
</dbReference>
<dbReference type="Proteomes" id="UP000016930">
    <property type="component" value="Unassembled WGS sequence"/>
</dbReference>
<dbReference type="PANTHER" id="PTHR34883">
    <property type="entry name" value="SERINE-RICH PROTEIN, PUTATIVE-RELATED-RELATED"/>
    <property type="match status" value="1"/>
</dbReference>
<organism evidence="2 3">
    <name type="scientific">Ceriporiopsis subvermispora (strain B)</name>
    <name type="common">White-rot fungus</name>
    <name type="synonym">Gelatoporia subvermispora</name>
    <dbReference type="NCBI Taxonomy" id="914234"/>
    <lineage>
        <taxon>Eukaryota</taxon>
        <taxon>Fungi</taxon>
        <taxon>Dikarya</taxon>
        <taxon>Basidiomycota</taxon>
        <taxon>Agaricomycotina</taxon>
        <taxon>Agaricomycetes</taxon>
        <taxon>Polyporales</taxon>
        <taxon>Gelatoporiaceae</taxon>
        <taxon>Gelatoporia</taxon>
    </lineage>
</organism>
<keyword evidence="3" id="KW-1185">Reference proteome</keyword>
<protein>
    <recommendedName>
        <fullName evidence="4">Phytocyanin domain-containing protein</fullName>
    </recommendedName>
</protein>
<dbReference type="STRING" id="914234.M2R6Z4"/>
<accession>M2R6Z4</accession>
<gene>
    <name evidence="2" type="ORF">CERSUDRAFT_117296</name>
</gene>
<dbReference type="PANTHER" id="PTHR34883:SF15">
    <property type="entry name" value="EXTRACELLULAR SERINE-RICH PROTEIN"/>
    <property type="match status" value="1"/>
</dbReference>
<dbReference type="InterPro" id="IPR052953">
    <property type="entry name" value="Ser-rich/MCO-related"/>
</dbReference>
<evidence type="ECO:0000313" key="3">
    <source>
        <dbReference type="Proteomes" id="UP000016930"/>
    </source>
</evidence>
<dbReference type="EMBL" id="KB445803">
    <property type="protein sequence ID" value="EMD34426.1"/>
    <property type="molecule type" value="Genomic_DNA"/>
</dbReference>
<dbReference type="Gene3D" id="2.60.40.420">
    <property type="entry name" value="Cupredoxins - blue copper proteins"/>
    <property type="match status" value="2"/>
</dbReference>
<evidence type="ECO:0008006" key="4">
    <source>
        <dbReference type="Google" id="ProtNLM"/>
    </source>
</evidence>
<feature type="compositionally biased region" description="Low complexity" evidence="1">
    <location>
        <begin position="180"/>
        <end position="197"/>
    </location>
</feature>
<dbReference type="OrthoDB" id="1921208at2759"/>
<sequence length="377" mass="38370">MLSYIAAFASVAGMIATRGAELQVTVGGPGILEFNPQSVTANPGDIVTFSFHQENHTVTQSTFQNPCQALDGGFDSGFVPVADNDAGPFPAAQFTVADTNPVWVFCRQTGHCEQGMVFAINPGDQFSAFQAAAMGLNSINSSSTSNSNSSDVASSTAAASQSSAAASVVTVTATVTAPASSSSASSASSAPSSSAQASPPPPAATSMSADHQVVVGGPNKLVFDPANITANIGDTITFQFMQKNHTATQSSFADPCVSLSESSTNGEIGFDSGFMPVSDNATSFPTFTIQINDTSPIWAFCRQTNPTSHCGAGMVFSVNAVEGGPNNFAAFQATAIQLNGTNSTTSVSSDNGSSGPQVDYARSVVAAITVVLSFVIV</sequence>
<proteinExistence type="predicted"/>
<dbReference type="SUPFAM" id="SSF49503">
    <property type="entry name" value="Cupredoxins"/>
    <property type="match status" value="2"/>
</dbReference>
<dbReference type="HOGENOM" id="CLU_060348_0_0_1"/>
<evidence type="ECO:0000256" key="1">
    <source>
        <dbReference type="SAM" id="MobiDB-lite"/>
    </source>
</evidence>
<reference evidence="2 3" key="1">
    <citation type="journal article" date="2012" name="Proc. Natl. Acad. Sci. U.S.A.">
        <title>Comparative genomics of Ceriporiopsis subvermispora and Phanerochaete chrysosporium provide insight into selective ligninolysis.</title>
        <authorList>
            <person name="Fernandez-Fueyo E."/>
            <person name="Ruiz-Duenas F.J."/>
            <person name="Ferreira P."/>
            <person name="Floudas D."/>
            <person name="Hibbett D.S."/>
            <person name="Canessa P."/>
            <person name="Larrondo L.F."/>
            <person name="James T.Y."/>
            <person name="Seelenfreund D."/>
            <person name="Lobos S."/>
            <person name="Polanco R."/>
            <person name="Tello M."/>
            <person name="Honda Y."/>
            <person name="Watanabe T."/>
            <person name="Watanabe T."/>
            <person name="Ryu J.S."/>
            <person name="Kubicek C.P."/>
            <person name="Schmoll M."/>
            <person name="Gaskell J."/>
            <person name="Hammel K.E."/>
            <person name="St John F.J."/>
            <person name="Vanden Wymelenberg A."/>
            <person name="Sabat G."/>
            <person name="Splinter BonDurant S."/>
            <person name="Syed K."/>
            <person name="Yadav J.S."/>
            <person name="Doddapaneni H."/>
            <person name="Subramanian V."/>
            <person name="Lavin J.L."/>
            <person name="Oguiza J.A."/>
            <person name="Perez G."/>
            <person name="Pisabarro A.G."/>
            <person name="Ramirez L."/>
            <person name="Santoyo F."/>
            <person name="Master E."/>
            <person name="Coutinho P.M."/>
            <person name="Henrissat B."/>
            <person name="Lombard V."/>
            <person name="Magnuson J.K."/>
            <person name="Kuees U."/>
            <person name="Hori C."/>
            <person name="Igarashi K."/>
            <person name="Samejima M."/>
            <person name="Held B.W."/>
            <person name="Barry K.W."/>
            <person name="LaButti K.M."/>
            <person name="Lapidus A."/>
            <person name="Lindquist E.A."/>
            <person name="Lucas S.M."/>
            <person name="Riley R."/>
            <person name="Salamov A.A."/>
            <person name="Hoffmeister D."/>
            <person name="Schwenk D."/>
            <person name="Hadar Y."/>
            <person name="Yarden O."/>
            <person name="de Vries R.P."/>
            <person name="Wiebenga A."/>
            <person name="Stenlid J."/>
            <person name="Eastwood D."/>
            <person name="Grigoriev I.V."/>
            <person name="Berka R.M."/>
            <person name="Blanchette R.A."/>
            <person name="Kersten P."/>
            <person name="Martinez A.T."/>
            <person name="Vicuna R."/>
            <person name="Cullen D."/>
        </authorList>
    </citation>
    <scope>NUCLEOTIDE SEQUENCE [LARGE SCALE GENOMIC DNA]</scope>
    <source>
        <strain evidence="2 3">B</strain>
    </source>
</reference>
<evidence type="ECO:0000313" key="2">
    <source>
        <dbReference type="EMBL" id="EMD34426.1"/>
    </source>
</evidence>
<feature type="region of interest" description="Disordered" evidence="1">
    <location>
        <begin position="180"/>
        <end position="209"/>
    </location>
</feature>
<name>M2R6Z4_CERS8</name>
<dbReference type="CDD" id="cd00920">
    <property type="entry name" value="Cupredoxin"/>
    <property type="match status" value="2"/>
</dbReference>
<dbReference type="AlphaFoldDB" id="M2R6Z4"/>